<gene>
    <name evidence="11" type="ORF">OXX778_LOCUS12794</name>
</gene>
<comment type="function">
    <text evidence="1">Positive regulator of amino acid starvation-induced autophagy.</text>
</comment>
<evidence type="ECO:0000256" key="6">
    <source>
        <dbReference type="ARBA" id="ARBA00022490"/>
    </source>
</evidence>
<dbReference type="Pfam" id="PF10224">
    <property type="entry name" value="DUF2205"/>
    <property type="match status" value="1"/>
</dbReference>
<keyword evidence="9" id="KW-0472">Membrane</keyword>
<dbReference type="PANTHER" id="PTHR21614">
    <property type="entry name" value="SHORT COILED COIL PROTEIN"/>
    <property type="match status" value="1"/>
</dbReference>
<keyword evidence="6" id="KW-0963">Cytoplasm</keyword>
<evidence type="ECO:0000256" key="1">
    <source>
        <dbReference type="ARBA" id="ARBA00002743"/>
    </source>
</evidence>
<proteinExistence type="inferred from homology"/>
<evidence type="ECO:0000313" key="12">
    <source>
        <dbReference type="Proteomes" id="UP000663879"/>
    </source>
</evidence>
<dbReference type="OrthoDB" id="2163284at2759"/>
<dbReference type="GO" id="GO:0005829">
    <property type="term" value="C:cytosol"/>
    <property type="evidence" value="ECO:0007669"/>
    <property type="project" value="UniProtKB-SubCell"/>
</dbReference>
<keyword evidence="8" id="KW-0175">Coiled coil</keyword>
<evidence type="ECO:0000256" key="8">
    <source>
        <dbReference type="ARBA" id="ARBA00023054"/>
    </source>
</evidence>
<dbReference type="EMBL" id="CAJNOC010002364">
    <property type="protein sequence ID" value="CAF0928895.1"/>
    <property type="molecule type" value="Genomic_DNA"/>
</dbReference>
<dbReference type="Proteomes" id="UP000663879">
    <property type="component" value="Unassembled WGS sequence"/>
</dbReference>
<dbReference type="GO" id="GO:0000139">
    <property type="term" value="C:Golgi membrane"/>
    <property type="evidence" value="ECO:0007669"/>
    <property type="project" value="UniProtKB-SubCell"/>
</dbReference>
<comment type="similarity">
    <text evidence="5">Belongs to the SCOC family.</text>
</comment>
<reference evidence="11" key="1">
    <citation type="submission" date="2021-02" db="EMBL/GenBank/DDBJ databases">
        <authorList>
            <person name="Nowell W R."/>
        </authorList>
    </citation>
    <scope>NUCLEOTIDE SEQUENCE</scope>
    <source>
        <strain evidence="11">Ploen Becks lab</strain>
    </source>
</reference>
<dbReference type="Gene3D" id="1.20.5.170">
    <property type="match status" value="1"/>
</dbReference>
<evidence type="ECO:0000313" key="11">
    <source>
        <dbReference type="EMBL" id="CAF0928895.1"/>
    </source>
</evidence>
<protein>
    <recommendedName>
        <fullName evidence="13">Short coiled-coil protein A</fullName>
    </recommendedName>
</protein>
<dbReference type="PANTHER" id="PTHR21614:SF0">
    <property type="entry name" value="GEO08385P1"/>
    <property type="match status" value="1"/>
</dbReference>
<comment type="caution">
    <text evidence="11">The sequence shown here is derived from an EMBL/GenBank/DDBJ whole genome shotgun (WGS) entry which is preliminary data.</text>
</comment>
<sequence>MNDNLTHRGHLSSDSDSDSISNNSHISTDATNGNSEEEEEKQRLIERVLELQSTLDDLSKKVTEVKEENLKLKSENQILNGYIENLMSASNVFQSAWQKQTKK</sequence>
<evidence type="ECO:0000256" key="9">
    <source>
        <dbReference type="ARBA" id="ARBA00023136"/>
    </source>
</evidence>
<dbReference type="AlphaFoldDB" id="A0A814BP81"/>
<feature type="compositionally biased region" description="Low complexity" evidence="10">
    <location>
        <begin position="12"/>
        <end position="27"/>
    </location>
</feature>
<dbReference type="GO" id="GO:0005802">
    <property type="term" value="C:trans-Golgi network"/>
    <property type="evidence" value="ECO:0007669"/>
    <property type="project" value="TreeGrafter"/>
</dbReference>
<name>A0A814BP81_9BILA</name>
<accession>A0A814BP81</accession>
<dbReference type="InterPro" id="IPR019357">
    <property type="entry name" value="SCOC"/>
</dbReference>
<organism evidence="11 12">
    <name type="scientific">Brachionus calyciflorus</name>
    <dbReference type="NCBI Taxonomy" id="104777"/>
    <lineage>
        <taxon>Eukaryota</taxon>
        <taxon>Metazoa</taxon>
        <taxon>Spiralia</taxon>
        <taxon>Gnathifera</taxon>
        <taxon>Rotifera</taxon>
        <taxon>Eurotatoria</taxon>
        <taxon>Monogononta</taxon>
        <taxon>Pseudotrocha</taxon>
        <taxon>Ploima</taxon>
        <taxon>Brachionidae</taxon>
        <taxon>Brachionus</taxon>
    </lineage>
</organism>
<evidence type="ECO:0000256" key="7">
    <source>
        <dbReference type="ARBA" id="ARBA00023034"/>
    </source>
</evidence>
<evidence type="ECO:0000256" key="3">
    <source>
        <dbReference type="ARBA" id="ARBA00004514"/>
    </source>
</evidence>
<keyword evidence="7" id="KW-0333">Golgi apparatus</keyword>
<evidence type="ECO:0000256" key="5">
    <source>
        <dbReference type="ARBA" id="ARBA00010880"/>
    </source>
</evidence>
<evidence type="ECO:0008006" key="13">
    <source>
        <dbReference type="Google" id="ProtNLM"/>
    </source>
</evidence>
<evidence type="ECO:0000256" key="10">
    <source>
        <dbReference type="SAM" id="MobiDB-lite"/>
    </source>
</evidence>
<feature type="region of interest" description="Disordered" evidence="10">
    <location>
        <begin position="1"/>
        <end position="43"/>
    </location>
</feature>
<evidence type="ECO:0000256" key="2">
    <source>
        <dbReference type="ARBA" id="ARBA00004255"/>
    </source>
</evidence>
<evidence type="ECO:0000256" key="4">
    <source>
        <dbReference type="ARBA" id="ARBA00004601"/>
    </source>
</evidence>
<keyword evidence="12" id="KW-1185">Reference proteome</keyword>
<comment type="subcellular location">
    <subcellularLocation>
        <location evidence="3">Cytoplasm</location>
        <location evidence="3">Cytosol</location>
    </subcellularLocation>
    <subcellularLocation>
        <location evidence="2">Golgi apparatus membrane</location>
        <topology evidence="2">Peripheral membrane protein</topology>
        <orientation evidence="2">Cytoplasmic side</orientation>
    </subcellularLocation>
    <subcellularLocation>
        <location evidence="4">Golgi apparatus</location>
        <location evidence="4">trans-Golgi network</location>
    </subcellularLocation>
</comment>